<evidence type="ECO:0000313" key="3">
    <source>
        <dbReference type="Proteomes" id="UP000014071"/>
    </source>
</evidence>
<dbReference type="HOGENOM" id="CLU_048129_0_0_1"/>
<protein>
    <submittedName>
        <fullName evidence="2">Vacuolar membrane protein</fullName>
    </submittedName>
</protein>
<dbReference type="GeneID" id="24111608"/>
<accession>R9PBX7</accession>
<organism evidence="2 3">
    <name type="scientific">Pseudozyma hubeiensis (strain SY62)</name>
    <name type="common">Yeast</name>
    <dbReference type="NCBI Taxonomy" id="1305764"/>
    <lineage>
        <taxon>Eukaryota</taxon>
        <taxon>Fungi</taxon>
        <taxon>Dikarya</taxon>
        <taxon>Basidiomycota</taxon>
        <taxon>Ustilaginomycotina</taxon>
        <taxon>Ustilaginomycetes</taxon>
        <taxon>Ustilaginales</taxon>
        <taxon>Ustilaginaceae</taxon>
        <taxon>Pseudozyma</taxon>
    </lineage>
</organism>
<dbReference type="Proteomes" id="UP000014071">
    <property type="component" value="Unassembled WGS sequence"/>
</dbReference>
<reference evidence="3" key="1">
    <citation type="journal article" date="2013" name="Genome Announc.">
        <title>Draft genome sequence of the basidiomycetous yeast-like fungus Pseudozyma hubeiensis SY62, which produces an abundant amount of the biosurfactant mannosylerythritol lipids.</title>
        <authorList>
            <person name="Konishi M."/>
            <person name="Hatada Y."/>
            <person name="Horiuchi J."/>
        </authorList>
    </citation>
    <scope>NUCLEOTIDE SEQUENCE [LARGE SCALE GENOMIC DNA]</scope>
    <source>
        <strain evidence="3">SY62</strain>
    </source>
</reference>
<gene>
    <name evidence="2" type="ORF">PHSY_006336</name>
</gene>
<proteinExistence type="predicted"/>
<feature type="region of interest" description="Disordered" evidence="1">
    <location>
        <begin position="110"/>
        <end position="150"/>
    </location>
</feature>
<name>R9PBX7_PSEHS</name>
<keyword evidence="3" id="KW-1185">Reference proteome</keyword>
<dbReference type="AlphaFoldDB" id="R9PBX7"/>
<dbReference type="OrthoDB" id="2547118at2759"/>
<evidence type="ECO:0000256" key="1">
    <source>
        <dbReference type="SAM" id="MobiDB-lite"/>
    </source>
</evidence>
<dbReference type="RefSeq" id="XP_012192329.1">
    <property type="nucleotide sequence ID" value="XM_012336939.1"/>
</dbReference>
<dbReference type="eggNOG" id="ENOG502R22R">
    <property type="taxonomic scope" value="Eukaryota"/>
</dbReference>
<dbReference type="EMBL" id="DF238821">
    <property type="protein sequence ID" value="GAC98742.1"/>
    <property type="molecule type" value="Genomic_DNA"/>
</dbReference>
<feature type="region of interest" description="Disordered" evidence="1">
    <location>
        <begin position="194"/>
        <end position="257"/>
    </location>
</feature>
<evidence type="ECO:0000313" key="2">
    <source>
        <dbReference type="EMBL" id="GAC98742.1"/>
    </source>
</evidence>
<sequence length="366" mass="41830">MFATTEDLCLPVRPNVTRRSYSDSFKPQANVNRQIAGGHDHYSKANMSDLADEIQVIEEQQTAIPIRTGLERRHSDRHLDLDIGSVHARERRPSPLFERRKKDDIDLLVDCTDSSDDENDDADRQAQDQNTRGRERHTKPLLLPEQTTTHHRLQRYVNDVDKKRIHSTLQVEHCFNRGRHLDNRAPLMELDNEDLPQHKGRYPQSNNKQSLKHRRRGSRLAPPSLSGNDHDTMVFDNFEDPSPISSASEQGQDGKDPFDAHLHFVRPAMPICANPGAFAGLEAVVTPPATRSPDEKEQEDDIIRELEVQRKRHRLGHHRAVSDLFSLPTTGVKVIDIRATRRRATVGSEAKLRLPALLRRQSDLTF</sequence>